<feature type="transmembrane region" description="Helical" evidence="1">
    <location>
        <begin position="168"/>
        <end position="188"/>
    </location>
</feature>
<dbReference type="RefSeq" id="WP_092461746.1">
    <property type="nucleotide sequence ID" value="NZ_BJEE01000001.1"/>
</dbReference>
<keyword evidence="4" id="KW-1185">Reference proteome</keyword>
<evidence type="ECO:0000259" key="2">
    <source>
        <dbReference type="SMART" id="SM00014"/>
    </source>
</evidence>
<feature type="transmembrane region" description="Helical" evidence="1">
    <location>
        <begin position="200"/>
        <end position="221"/>
    </location>
</feature>
<name>A0A1C3ZSZ8_9LACO</name>
<dbReference type="AlphaFoldDB" id="A0A1C3ZSZ8"/>
<dbReference type="InterPro" id="IPR036938">
    <property type="entry name" value="PAP2/HPO_sf"/>
</dbReference>
<dbReference type="Proteomes" id="UP000199268">
    <property type="component" value="Unassembled WGS sequence"/>
</dbReference>
<dbReference type="STRING" id="1505725.GA0061074_102186"/>
<dbReference type="PANTHER" id="PTHR14969">
    <property type="entry name" value="SPHINGOSINE-1-PHOSPHATE PHOSPHOHYDROLASE"/>
    <property type="match status" value="1"/>
</dbReference>
<feature type="transmembrane region" description="Helical" evidence="1">
    <location>
        <begin position="77"/>
        <end position="94"/>
    </location>
</feature>
<dbReference type="CDD" id="cd03392">
    <property type="entry name" value="PAP2_like_2"/>
    <property type="match status" value="1"/>
</dbReference>
<dbReference type="OrthoDB" id="9789113at2"/>
<dbReference type="SUPFAM" id="SSF48317">
    <property type="entry name" value="Acid phosphatase/Vanadium-dependent haloperoxidase"/>
    <property type="match status" value="1"/>
</dbReference>
<reference evidence="4" key="1">
    <citation type="submission" date="2016-08" db="EMBL/GenBank/DDBJ databases">
        <authorList>
            <person name="Varghese N."/>
            <person name="Submissions Spin"/>
        </authorList>
    </citation>
    <scope>NUCLEOTIDE SEQUENCE [LARGE SCALE GENOMIC DNA]</scope>
    <source>
        <strain evidence="4">R-53094</strain>
    </source>
</reference>
<dbReference type="Pfam" id="PF01569">
    <property type="entry name" value="PAP2"/>
    <property type="match status" value="1"/>
</dbReference>
<dbReference type="SMART" id="SM00014">
    <property type="entry name" value="acidPPc"/>
    <property type="match status" value="1"/>
</dbReference>
<evidence type="ECO:0000313" key="3">
    <source>
        <dbReference type="EMBL" id="SCB85508.1"/>
    </source>
</evidence>
<accession>A0A1C3ZSZ8</accession>
<dbReference type="InterPro" id="IPR000326">
    <property type="entry name" value="PAP2/HPO"/>
</dbReference>
<feature type="transmembrane region" description="Helical" evidence="1">
    <location>
        <begin position="141"/>
        <end position="161"/>
    </location>
</feature>
<keyword evidence="1" id="KW-0472">Membrane</keyword>
<evidence type="ECO:0000313" key="4">
    <source>
        <dbReference type="Proteomes" id="UP000199268"/>
    </source>
</evidence>
<dbReference type="PANTHER" id="PTHR14969:SF13">
    <property type="entry name" value="AT30094P"/>
    <property type="match status" value="1"/>
</dbReference>
<sequence>MTNNKIEFKASQLIWATVSLILFLGMSSMVMSNSTAINHFDDNVTQWIQTTFGLPKMDYAHGLFNSWMTFSATYGDAKTMVIVTFIVAIVLFLRRYQILSLWYLGVVGTGGILGIMMKNLIERSRPQGHLAIDDGFSFPSGHAVSVTLVCLALVVIFIPMLKKSWAKITSYIVVLLFWFSVLFSRIYFSAHHLTDVLSGVLLGIFWICIAMAIYGMISVWLKDVIFKKSKI</sequence>
<gene>
    <name evidence="3" type="ORF">GA0061074_102186</name>
</gene>
<keyword evidence="1" id="KW-1133">Transmembrane helix</keyword>
<organism evidence="3 4">
    <name type="scientific">Weissella bombi</name>
    <dbReference type="NCBI Taxonomy" id="1505725"/>
    <lineage>
        <taxon>Bacteria</taxon>
        <taxon>Bacillati</taxon>
        <taxon>Bacillota</taxon>
        <taxon>Bacilli</taxon>
        <taxon>Lactobacillales</taxon>
        <taxon>Lactobacillaceae</taxon>
        <taxon>Weissella</taxon>
    </lineage>
</organism>
<dbReference type="EMBL" id="FMAO01000002">
    <property type="protein sequence ID" value="SCB85508.1"/>
    <property type="molecule type" value="Genomic_DNA"/>
</dbReference>
<dbReference type="Gene3D" id="1.20.144.10">
    <property type="entry name" value="Phosphatidic acid phosphatase type 2/haloperoxidase"/>
    <property type="match status" value="1"/>
</dbReference>
<protein>
    <submittedName>
        <fullName evidence="3">Phosphatidylglycerophosphatase B</fullName>
    </submittedName>
</protein>
<keyword evidence="1" id="KW-0812">Transmembrane</keyword>
<evidence type="ECO:0000256" key="1">
    <source>
        <dbReference type="SAM" id="Phobius"/>
    </source>
</evidence>
<feature type="transmembrane region" description="Helical" evidence="1">
    <location>
        <begin position="101"/>
        <end position="121"/>
    </location>
</feature>
<feature type="domain" description="Phosphatidic acid phosphatase type 2/haloperoxidase" evidence="2">
    <location>
        <begin position="97"/>
        <end position="211"/>
    </location>
</feature>
<proteinExistence type="predicted"/>